<dbReference type="SMART" id="SM00054">
    <property type="entry name" value="EFh"/>
    <property type="match status" value="2"/>
</dbReference>
<name>A4S2W9_OSTLU</name>
<dbReference type="Pfam" id="PF13499">
    <property type="entry name" value="EF-hand_7"/>
    <property type="match status" value="1"/>
</dbReference>
<keyword evidence="4" id="KW-1185">Reference proteome</keyword>
<dbReference type="GeneID" id="5003876"/>
<evidence type="ECO:0000259" key="2">
    <source>
        <dbReference type="PROSITE" id="PS50222"/>
    </source>
</evidence>
<dbReference type="RefSeq" id="XP_001419609.1">
    <property type="nucleotide sequence ID" value="XM_001419572.1"/>
</dbReference>
<evidence type="ECO:0000256" key="1">
    <source>
        <dbReference type="ARBA" id="ARBA00022837"/>
    </source>
</evidence>
<dbReference type="InterPro" id="IPR018247">
    <property type="entry name" value="EF_Hand_1_Ca_BS"/>
</dbReference>
<feature type="domain" description="EF-hand" evidence="2">
    <location>
        <begin position="53"/>
        <end position="88"/>
    </location>
</feature>
<dbReference type="KEGG" id="olu:OSTLU_33596"/>
<dbReference type="Proteomes" id="UP000001568">
    <property type="component" value="Chromosome 9"/>
</dbReference>
<feature type="domain" description="EF-hand" evidence="2">
    <location>
        <begin position="15"/>
        <end position="50"/>
    </location>
</feature>
<reference evidence="3 4" key="1">
    <citation type="journal article" date="2007" name="Proc. Natl. Acad. Sci. U.S.A.">
        <title>The tiny eukaryote Ostreococcus provides genomic insights into the paradox of plankton speciation.</title>
        <authorList>
            <person name="Palenik B."/>
            <person name="Grimwood J."/>
            <person name="Aerts A."/>
            <person name="Rouze P."/>
            <person name="Salamov A."/>
            <person name="Putnam N."/>
            <person name="Dupont C."/>
            <person name="Jorgensen R."/>
            <person name="Derelle E."/>
            <person name="Rombauts S."/>
            <person name="Zhou K."/>
            <person name="Otillar R."/>
            <person name="Merchant S.S."/>
            <person name="Podell S."/>
            <person name="Gaasterland T."/>
            <person name="Napoli C."/>
            <person name="Gendler K."/>
            <person name="Manuell A."/>
            <person name="Tai V."/>
            <person name="Vallon O."/>
            <person name="Piganeau G."/>
            <person name="Jancek S."/>
            <person name="Heijde M."/>
            <person name="Jabbari K."/>
            <person name="Bowler C."/>
            <person name="Lohr M."/>
            <person name="Robbens S."/>
            <person name="Werner G."/>
            <person name="Dubchak I."/>
            <person name="Pazour G.J."/>
            <person name="Ren Q."/>
            <person name="Paulsen I."/>
            <person name="Delwiche C."/>
            <person name="Schmutz J."/>
            <person name="Rokhsar D."/>
            <person name="Van de Peer Y."/>
            <person name="Moreau H."/>
            <person name="Grigoriev I.V."/>
        </authorList>
    </citation>
    <scope>NUCLEOTIDE SEQUENCE [LARGE SCALE GENOMIC DNA]</scope>
    <source>
        <strain evidence="3 4">CCE9901</strain>
    </source>
</reference>
<dbReference type="SUPFAM" id="SSF47473">
    <property type="entry name" value="EF-hand"/>
    <property type="match status" value="1"/>
</dbReference>
<dbReference type="GO" id="GO:0005509">
    <property type="term" value="F:calcium ion binding"/>
    <property type="evidence" value="ECO:0007669"/>
    <property type="project" value="InterPro"/>
</dbReference>
<dbReference type="InterPro" id="IPR011992">
    <property type="entry name" value="EF-hand-dom_pair"/>
</dbReference>
<dbReference type="HOGENOM" id="CLU_1910175_0_0_1"/>
<dbReference type="AlphaFoldDB" id="A4S2W9"/>
<gene>
    <name evidence="3" type="ORF">OSTLU_33596</name>
</gene>
<dbReference type="Gene3D" id="1.10.238.10">
    <property type="entry name" value="EF-hand"/>
    <property type="match status" value="1"/>
</dbReference>
<dbReference type="OrthoDB" id="515012at2759"/>
<dbReference type="PROSITE" id="PS00018">
    <property type="entry name" value="EF_HAND_1"/>
    <property type="match status" value="2"/>
</dbReference>
<accession>A4S2W9</accession>
<protein>
    <recommendedName>
        <fullName evidence="2">EF-hand domain-containing protein</fullName>
    </recommendedName>
</protein>
<organism evidence="3 4">
    <name type="scientific">Ostreococcus lucimarinus (strain CCE9901)</name>
    <dbReference type="NCBI Taxonomy" id="436017"/>
    <lineage>
        <taxon>Eukaryota</taxon>
        <taxon>Viridiplantae</taxon>
        <taxon>Chlorophyta</taxon>
        <taxon>Mamiellophyceae</taxon>
        <taxon>Mamiellales</taxon>
        <taxon>Bathycoccaceae</taxon>
        <taxon>Ostreococcus</taxon>
    </lineage>
</organism>
<evidence type="ECO:0000313" key="3">
    <source>
        <dbReference type="EMBL" id="ABO97902.1"/>
    </source>
</evidence>
<dbReference type="STRING" id="436017.A4S2W9"/>
<dbReference type="CDD" id="cd00051">
    <property type="entry name" value="EFh"/>
    <property type="match status" value="1"/>
</dbReference>
<keyword evidence="1" id="KW-0106">Calcium</keyword>
<dbReference type="InterPro" id="IPR002048">
    <property type="entry name" value="EF_hand_dom"/>
</dbReference>
<evidence type="ECO:0000313" key="4">
    <source>
        <dbReference type="Proteomes" id="UP000001568"/>
    </source>
</evidence>
<sequence length="133" mass="14649">MLKRRKLMKKTLGERKRAQLRELFDALDADGGGEVEFSEFVTTWQMIGGRDAASMRVARELFAAIDVDGSQSMDFDEFALLMSDLDSRHVLGGGANDDRGALFRQAAAALQTRRAISDFISFWGTASGGAHRC</sequence>
<proteinExistence type="predicted"/>
<dbReference type="PROSITE" id="PS50222">
    <property type="entry name" value="EF_HAND_2"/>
    <property type="match status" value="2"/>
</dbReference>
<dbReference type="EMBL" id="CP000589">
    <property type="protein sequence ID" value="ABO97902.1"/>
    <property type="molecule type" value="Genomic_DNA"/>
</dbReference>
<dbReference type="Gramene" id="ABO97902">
    <property type="protein sequence ID" value="ABO97902"/>
    <property type="gene ID" value="OSTLU_33596"/>
</dbReference>